<evidence type="ECO:0000313" key="2">
    <source>
        <dbReference type="Proteomes" id="UP000785613"/>
    </source>
</evidence>
<reference evidence="1 2" key="1">
    <citation type="submission" date="2019-09" db="EMBL/GenBank/DDBJ databases">
        <title>Taxonomy of Antarctic Massilia spp.: description of Massilia rubra sp. nov., Massilia aquatica sp. nov., Massilia mucilaginosa sp. nov., Massilia frigida sp. nov. isolated from streams, lakes and regoliths.</title>
        <authorList>
            <person name="Holochova P."/>
            <person name="Sedlacek I."/>
            <person name="Kralova S."/>
            <person name="Maslanova I."/>
            <person name="Busse H.-J."/>
            <person name="Stankova E."/>
            <person name="Vrbovska V."/>
            <person name="Kovarovic V."/>
            <person name="Bartak M."/>
            <person name="Svec P."/>
            <person name="Pantucek R."/>
        </authorList>
    </citation>
    <scope>NUCLEOTIDE SEQUENCE [LARGE SCALE GENOMIC DNA]</scope>
    <source>
        <strain evidence="1 2">CCM 8692</strain>
    </source>
</reference>
<dbReference type="RefSeq" id="WP_167223261.1">
    <property type="nucleotide sequence ID" value="NZ_VUYU01000004.1"/>
</dbReference>
<organism evidence="1 2">
    <name type="scientific">Massilia rubra</name>
    <dbReference type="NCBI Taxonomy" id="2607910"/>
    <lineage>
        <taxon>Bacteria</taxon>
        <taxon>Pseudomonadati</taxon>
        <taxon>Pseudomonadota</taxon>
        <taxon>Betaproteobacteria</taxon>
        <taxon>Burkholderiales</taxon>
        <taxon>Oxalobacteraceae</taxon>
        <taxon>Telluria group</taxon>
        <taxon>Massilia</taxon>
    </lineage>
</organism>
<keyword evidence="2" id="KW-1185">Reference proteome</keyword>
<protein>
    <submittedName>
        <fullName evidence="1">Uncharacterized protein</fullName>
    </submittedName>
</protein>
<proteinExistence type="predicted"/>
<comment type="caution">
    <text evidence="1">The sequence shown here is derived from an EMBL/GenBank/DDBJ whole genome shotgun (WGS) entry which is preliminary data.</text>
</comment>
<dbReference type="EMBL" id="VUYU01000004">
    <property type="protein sequence ID" value="NHZ33536.1"/>
    <property type="molecule type" value="Genomic_DNA"/>
</dbReference>
<name>A0ABX0LFD5_9BURK</name>
<dbReference type="Proteomes" id="UP000785613">
    <property type="component" value="Unassembled WGS sequence"/>
</dbReference>
<gene>
    <name evidence="1" type="ORF">F0185_08010</name>
</gene>
<accession>A0ABX0LFD5</accession>
<evidence type="ECO:0000313" key="1">
    <source>
        <dbReference type="EMBL" id="NHZ33536.1"/>
    </source>
</evidence>
<sequence length="70" mass="8007">MEHERARDYVLAELPGYASWFQGRVDAGDPEELLMYLDTVSTWLLPEQAAHFGPDDFDAMLDEFRDDAGL</sequence>